<sequence length="430" mass="48377">MESAPSFHDRCQHLFSDRLGHGRRWKTAAAQALGIGRATLYRYFEEGAEVAAVVLARLADLERGDKPVRDDRSMVVLLASALVDVQKQIDERGWLKDGYPPGLRRVLDLAAARNIQDGDLWPTSLADMARLAQKPLYKWGIDLSWDVEGEFTAAKLIDGGEITTECVALAQPGKNPETELEENLGYKLLLGLCRDRRDGQQVYVAWRRAVVENPVLPSWTTTLLSDPVLATVERIDEVVDAFYQRVPEAMAISGMLPICTVSGTILRQDGRAFHTESRDPEARRRARAGKHATMRFRPGMLYLRRPFRTFWCLPGKAELVLHTKLTKAGWMSSLWPDLDRVDLVAMSPDGQTRIAVDVKDYVSPENLASRFEGFKGFAETHRCYVAIPDHIPEITPNFEARFEAIRASRAKAKVRLRTISDLLDELEIAP</sequence>
<keyword evidence="4" id="KW-1185">Reference proteome</keyword>
<feature type="domain" description="pPIWI-RE three-gene island" evidence="2">
    <location>
        <begin position="75"/>
        <end position="216"/>
    </location>
</feature>
<gene>
    <name evidence="3" type="ORF">HUE56_06540</name>
</gene>
<feature type="domain" description="REase associating with pPIWI RE" evidence="1">
    <location>
        <begin position="315"/>
        <end position="425"/>
    </location>
</feature>
<dbReference type="Gene3D" id="1.10.10.60">
    <property type="entry name" value="Homeodomain-like"/>
    <property type="match status" value="1"/>
</dbReference>
<dbReference type="OrthoDB" id="8477752at2"/>
<dbReference type="AlphaFoldDB" id="A0A6N1AEL5"/>
<dbReference type="InterPro" id="IPR041191">
    <property type="entry name" value="pPIWI_RE_Y"/>
</dbReference>
<dbReference type="InterPro" id="IPR040828">
    <property type="entry name" value="pPIWI_RE_REase"/>
</dbReference>
<evidence type="ECO:0000313" key="3">
    <source>
        <dbReference type="EMBL" id="QKS50171.1"/>
    </source>
</evidence>
<name>A0A6N1AEL5_9PROT</name>
<evidence type="ECO:0000259" key="1">
    <source>
        <dbReference type="Pfam" id="PF18154"/>
    </source>
</evidence>
<keyword evidence="3" id="KW-0614">Plasmid</keyword>
<dbReference type="Pfam" id="PF18156">
    <property type="entry name" value="pPIWI_RE_Y"/>
    <property type="match status" value="1"/>
</dbReference>
<geneLocation type="plasmid" evidence="3 4">
    <name>unnamed3</name>
</geneLocation>
<dbReference type="KEGG" id="aoz:HUE56_06540"/>
<dbReference type="Proteomes" id="UP000509702">
    <property type="component" value="Plasmid unnamed3"/>
</dbReference>
<protein>
    <submittedName>
        <fullName evidence="3">Uncharacterized protein</fullName>
    </submittedName>
</protein>
<reference evidence="3 4" key="1">
    <citation type="submission" date="2020-06" db="EMBL/GenBank/DDBJ databases">
        <title>Complete genome of Azosprillum oryzae KACC14407.</title>
        <authorList>
            <person name="Kim M."/>
            <person name="Park Y.-J."/>
            <person name="Shin J.-H."/>
        </authorList>
    </citation>
    <scope>NUCLEOTIDE SEQUENCE [LARGE SCALE GENOMIC DNA]</scope>
    <source>
        <strain evidence="3 4">KACC 14407</strain>
        <plasmid evidence="3 4">unnamed3</plasmid>
    </source>
</reference>
<accession>A0A6N1AEL5</accession>
<proteinExistence type="predicted"/>
<dbReference type="EMBL" id="CP054617">
    <property type="protein sequence ID" value="QKS50171.1"/>
    <property type="molecule type" value="Genomic_DNA"/>
</dbReference>
<evidence type="ECO:0000313" key="4">
    <source>
        <dbReference type="Proteomes" id="UP000509702"/>
    </source>
</evidence>
<evidence type="ECO:0000259" key="2">
    <source>
        <dbReference type="Pfam" id="PF18156"/>
    </source>
</evidence>
<dbReference type="Pfam" id="PF18154">
    <property type="entry name" value="pPIWI_RE_REase"/>
    <property type="match status" value="1"/>
</dbReference>
<dbReference type="RefSeq" id="WP_149198960.1">
    <property type="nucleotide sequence ID" value="NZ_BSOV01000025.1"/>
</dbReference>
<organism evidence="3 4">
    <name type="scientific">Azospirillum oryzae</name>
    <dbReference type="NCBI Taxonomy" id="286727"/>
    <lineage>
        <taxon>Bacteria</taxon>
        <taxon>Pseudomonadati</taxon>
        <taxon>Pseudomonadota</taxon>
        <taxon>Alphaproteobacteria</taxon>
        <taxon>Rhodospirillales</taxon>
        <taxon>Azospirillaceae</taxon>
        <taxon>Azospirillum</taxon>
    </lineage>
</organism>